<evidence type="ECO:0000313" key="2">
    <source>
        <dbReference type="EMBL" id="MBI3129478.1"/>
    </source>
</evidence>
<sequence>MTMEVLGRFVLAAPVAVLSWLGRQGTRAVAALVVIGIATPSIGSFLKPFVTEAVFALLCIAFLRVDAAAFRIYVGRPAIVLAATAWTSLAIPILFGTGYLALGLKDRSPDLFLALVLQAIAPPLMAAPAFAAMMGLDATLVLCAMVASTALLPLTAILFAHVFMGPALTLSPLALGFKLFAILAGSALVGFTMRRIAGLPAIERHEDGIDGLNILVLFVFIVPVMEGVAPRFLGAPMFTIGIAALAFAVFFVVLCLTALLFASTGGERALTLGFMAAQRNVGLMLAAAGGALPDLAWLYFAFAYFPIYLSPLLLQPLVRRLK</sequence>
<feature type="transmembrane region" description="Helical" evidence="1">
    <location>
        <begin position="111"/>
        <end position="133"/>
    </location>
</feature>
<dbReference type="EMBL" id="JACPUR010000041">
    <property type="protein sequence ID" value="MBI3129478.1"/>
    <property type="molecule type" value="Genomic_DNA"/>
</dbReference>
<feature type="transmembrane region" description="Helical" evidence="1">
    <location>
        <begin position="77"/>
        <end position="99"/>
    </location>
</feature>
<keyword evidence="1" id="KW-0472">Membrane</keyword>
<dbReference type="Gene3D" id="1.20.1530.20">
    <property type="match status" value="1"/>
</dbReference>
<evidence type="ECO:0000313" key="3">
    <source>
        <dbReference type="Proteomes" id="UP000782312"/>
    </source>
</evidence>
<feature type="transmembrane region" description="Helical" evidence="1">
    <location>
        <begin position="212"/>
        <end position="232"/>
    </location>
</feature>
<gene>
    <name evidence="2" type="ORF">HYZ11_17860</name>
</gene>
<keyword evidence="1" id="KW-1133">Transmembrane helix</keyword>
<comment type="caution">
    <text evidence="2">The sequence shown here is derived from an EMBL/GenBank/DDBJ whole genome shotgun (WGS) entry which is preliminary data.</text>
</comment>
<feature type="transmembrane region" description="Helical" evidence="1">
    <location>
        <begin position="170"/>
        <end position="191"/>
    </location>
</feature>
<dbReference type="InterPro" id="IPR038770">
    <property type="entry name" value="Na+/solute_symporter_sf"/>
</dbReference>
<organism evidence="2 3">
    <name type="scientific">Tectimicrobiota bacterium</name>
    <dbReference type="NCBI Taxonomy" id="2528274"/>
    <lineage>
        <taxon>Bacteria</taxon>
        <taxon>Pseudomonadati</taxon>
        <taxon>Nitrospinota/Tectimicrobiota group</taxon>
        <taxon>Candidatus Tectimicrobiota</taxon>
    </lineage>
</organism>
<name>A0A932MQ22_UNCTE</name>
<keyword evidence="1" id="KW-0812">Transmembrane</keyword>
<protein>
    <submittedName>
        <fullName evidence="2">Na+-dependent transporter</fullName>
    </submittedName>
</protein>
<dbReference type="AlphaFoldDB" id="A0A932MQ22"/>
<proteinExistence type="predicted"/>
<evidence type="ECO:0000256" key="1">
    <source>
        <dbReference type="SAM" id="Phobius"/>
    </source>
</evidence>
<feature type="transmembrane region" description="Helical" evidence="1">
    <location>
        <begin position="296"/>
        <end position="314"/>
    </location>
</feature>
<feature type="transmembrane region" description="Helical" evidence="1">
    <location>
        <begin position="140"/>
        <end position="164"/>
    </location>
</feature>
<feature type="transmembrane region" description="Helical" evidence="1">
    <location>
        <begin position="238"/>
        <end position="262"/>
    </location>
</feature>
<dbReference type="Proteomes" id="UP000782312">
    <property type="component" value="Unassembled WGS sequence"/>
</dbReference>
<accession>A0A932MQ22</accession>
<feature type="transmembrane region" description="Helical" evidence="1">
    <location>
        <begin position="46"/>
        <end position="65"/>
    </location>
</feature>
<reference evidence="2" key="1">
    <citation type="submission" date="2020-07" db="EMBL/GenBank/DDBJ databases">
        <title>Huge and variable diversity of episymbiotic CPR bacteria and DPANN archaea in groundwater ecosystems.</title>
        <authorList>
            <person name="He C.Y."/>
            <person name="Keren R."/>
            <person name="Whittaker M."/>
            <person name="Farag I.F."/>
            <person name="Doudna J."/>
            <person name="Cate J.H.D."/>
            <person name="Banfield J.F."/>
        </authorList>
    </citation>
    <scope>NUCLEOTIDE SEQUENCE</scope>
    <source>
        <strain evidence="2">NC_groundwater_763_Ag_S-0.2um_68_21</strain>
    </source>
</reference>
<feature type="transmembrane region" description="Helical" evidence="1">
    <location>
        <begin position="269"/>
        <end position="290"/>
    </location>
</feature>